<evidence type="ECO:0008006" key="4">
    <source>
        <dbReference type="Google" id="ProtNLM"/>
    </source>
</evidence>
<comment type="caution">
    <text evidence="2">The sequence shown here is derived from an EMBL/GenBank/DDBJ whole genome shotgun (WGS) entry which is preliminary data.</text>
</comment>
<dbReference type="Proteomes" id="UP001500902">
    <property type="component" value="Unassembled WGS sequence"/>
</dbReference>
<accession>A0ABP7C870</accession>
<evidence type="ECO:0000256" key="1">
    <source>
        <dbReference type="SAM" id="MobiDB-lite"/>
    </source>
</evidence>
<gene>
    <name evidence="2" type="ORF">GCM10022224_053910</name>
</gene>
<sequence length="77" mass="8148">MAAPPGARRGAGERQAEGARRAGGERQLAGPAQVPAEIDELFAPSPGPICSWCDFRRHCPEGQAAGPERRPWDGLAE</sequence>
<keyword evidence="3" id="KW-1185">Reference proteome</keyword>
<organism evidence="2 3">
    <name type="scientific">Nonomuraea antimicrobica</name>
    <dbReference type="NCBI Taxonomy" id="561173"/>
    <lineage>
        <taxon>Bacteria</taxon>
        <taxon>Bacillati</taxon>
        <taxon>Actinomycetota</taxon>
        <taxon>Actinomycetes</taxon>
        <taxon>Streptosporangiales</taxon>
        <taxon>Streptosporangiaceae</taxon>
        <taxon>Nonomuraea</taxon>
    </lineage>
</organism>
<proteinExistence type="predicted"/>
<feature type="compositionally biased region" description="Basic and acidic residues" evidence="1">
    <location>
        <begin position="10"/>
        <end position="24"/>
    </location>
</feature>
<name>A0ABP7C870_9ACTN</name>
<feature type="region of interest" description="Disordered" evidence="1">
    <location>
        <begin position="1"/>
        <end position="34"/>
    </location>
</feature>
<evidence type="ECO:0000313" key="3">
    <source>
        <dbReference type="Proteomes" id="UP001500902"/>
    </source>
</evidence>
<reference evidence="3" key="1">
    <citation type="journal article" date="2019" name="Int. J. Syst. Evol. Microbiol.">
        <title>The Global Catalogue of Microorganisms (GCM) 10K type strain sequencing project: providing services to taxonomists for standard genome sequencing and annotation.</title>
        <authorList>
            <consortium name="The Broad Institute Genomics Platform"/>
            <consortium name="The Broad Institute Genome Sequencing Center for Infectious Disease"/>
            <person name="Wu L."/>
            <person name="Ma J."/>
        </authorList>
    </citation>
    <scope>NUCLEOTIDE SEQUENCE [LARGE SCALE GENOMIC DNA]</scope>
    <source>
        <strain evidence="3">JCM 16904</strain>
    </source>
</reference>
<evidence type="ECO:0000313" key="2">
    <source>
        <dbReference type="EMBL" id="GAA3682667.1"/>
    </source>
</evidence>
<protein>
    <recommendedName>
        <fullName evidence="4">PD-(D/E)XK nuclease superfamily protein</fullName>
    </recommendedName>
</protein>
<dbReference type="EMBL" id="BAAAZP010000099">
    <property type="protein sequence ID" value="GAA3682667.1"/>
    <property type="molecule type" value="Genomic_DNA"/>
</dbReference>